<sequence>MEVDSTPTPGHAAPSRETTTPFLIRAFVKIGSFHRLTLFEDGSLPTTDEHQLHTWKDATLRELLTTLRNTAPHIPEYKHPLARFSFRTVYADPALKGRFAQKDLGMVYSRDILGEPGALNVTAPRLLEDAENENREPTEREKEERTLDDLKFVPGDYLLVAVLLPKNVTMPSEISIKGSSAGWKSAPTGRADAAWGGPGSSTAPRGSEGHWRGGDSKRPPPGSRRGGRNNGDSVRDKDIDRDSRVPPPRRRDDSPPPPPPRGGRGRGGRDRRSRSRTRSPPRRRYD</sequence>
<dbReference type="EMBL" id="JAACJO010000001">
    <property type="protein sequence ID" value="KAF5363614.1"/>
    <property type="molecule type" value="Genomic_DNA"/>
</dbReference>
<evidence type="ECO:0000256" key="1">
    <source>
        <dbReference type="ARBA" id="ARBA00009143"/>
    </source>
</evidence>
<dbReference type="Pfam" id="PF06487">
    <property type="entry name" value="SAP18"/>
    <property type="match status" value="1"/>
</dbReference>
<dbReference type="InterPro" id="IPR042534">
    <property type="entry name" value="SAP18_sf"/>
</dbReference>
<evidence type="ECO:0008006" key="5">
    <source>
        <dbReference type="Google" id="ProtNLM"/>
    </source>
</evidence>
<dbReference type="AlphaFoldDB" id="A0A8H5GF15"/>
<evidence type="ECO:0000313" key="3">
    <source>
        <dbReference type="EMBL" id="KAF5363614.1"/>
    </source>
</evidence>
<comment type="caution">
    <text evidence="3">The sequence shown here is derived from an EMBL/GenBank/DDBJ whole genome shotgun (WGS) entry which is preliminary data.</text>
</comment>
<dbReference type="GO" id="GO:0005634">
    <property type="term" value="C:nucleus"/>
    <property type="evidence" value="ECO:0007669"/>
    <property type="project" value="TreeGrafter"/>
</dbReference>
<evidence type="ECO:0000256" key="2">
    <source>
        <dbReference type="SAM" id="MobiDB-lite"/>
    </source>
</evidence>
<evidence type="ECO:0000313" key="4">
    <source>
        <dbReference type="Proteomes" id="UP000559027"/>
    </source>
</evidence>
<comment type="similarity">
    <text evidence="1">Belongs to the SAP18 family.</text>
</comment>
<feature type="compositionally biased region" description="Basic and acidic residues" evidence="2">
    <location>
        <begin position="233"/>
        <end position="254"/>
    </location>
</feature>
<gene>
    <name evidence="3" type="ORF">D9756_000117</name>
</gene>
<dbReference type="Proteomes" id="UP000559027">
    <property type="component" value="Unassembled WGS sequence"/>
</dbReference>
<dbReference type="Gene3D" id="3.10.20.550">
    <property type="entry name" value="ASAP complex, SAP18 subunit"/>
    <property type="match status" value="1"/>
</dbReference>
<dbReference type="PANTHER" id="PTHR13082:SF0">
    <property type="entry name" value="HISTONE DEACETYLASE COMPLEX SUBUNIT SAP18"/>
    <property type="match status" value="1"/>
</dbReference>
<feature type="compositionally biased region" description="Basic residues" evidence="2">
    <location>
        <begin position="263"/>
        <end position="286"/>
    </location>
</feature>
<accession>A0A8H5GF15</accession>
<feature type="region of interest" description="Disordered" evidence="2">
    <location>
        <begin position="177"/>
        <end position="286"/>
    </location>
</feature>
<dbReference type="PANTHER" id="PTHR13082">
    <property type="entry name" value="SAP18"/>
    <property type="match status" value="1"/>
</dbReference>
<proteinExistence type="inferred from homology"/>
<reference evidence="3 4" key="1">
    <citation type="journal article" date="2020" name="ISME J.">
        <title>Uncovering the hidden diversity of litter-decomposition mechanisms in mushroom-forming fungi.</title>
        <authorList>
            <person name="Floudas D."/>
            <person name="Bentzer J."/>
            <person name="Ahren D."/>
            <person name="Johansson T."/>
            <person name="Persson P."/>
            <person name="Tunlid A."/>
        </authorList>
    </citation>
    <scope>NUCLEOTIDE SEQUENCE [LARGE SCALE GENOMIC DNA]</scope>
    <source>
        <strain evidence="3 4">CBS 146.42</strain>
    </source>
</reference>
<organism evidence="3 4">
    <name type="scientific">Leucocoprinus leucothites</name>
    <dbReference type="NCBI Taxonomy" id="201217"/>
    <lineage>
        <taxon>Eukaryota</taxon>
        <taxon>Fungi</taxon>
        <taxon>Dikarya</taxon>
        <taxon>Basidiomycota</taxon>
        <taxon>Agaricomycotina</taxon>
        <taxon>Agaricomycetes</taxon>
        <taxon>Agaricomycetidae</taxon>
        <taxon>Agaricales</taxon>
        <taxon>Agaricineae</taxon>
        <taxon>Agaricaceae</taxon>
        <taxon>Leucocoprinus</taxon>
    </lineage>
</organism>
<dbReference type="OrthoDB" id="440566at2759"/>
<protein>
    <recommendedName>
        <fullName evidence="5">Sin3-associated polypeptide Sap18</fullName>
    </recommendedName>
</protein>
<keyword evidence="4" id="KW-1185">Reference proteome</keyword>
<dbReference type="InterPro" id="IPR010516">
    <property type="entry name" value="SAP18"/>
</dbReference>
<feature type="region of interest" description="Disordered" evidence="2">
    <location>
        <begin position="124"/>
        <end position="147"/>
    </location>
</feature>
<name>A0A8H5GF15_9AGAR</name>
<feature type="compositionally biased region" description="Basic and acidic residues" evidence="2">
    <location>
        <begin position="126"/>
        <end position="147"/>
    </location>
</feature>
<feature type="compositionally biased region" description="Basic and acidic residues" evidence="2">
    <location>
        <begin position="207"/>
        <end position="218"/>
    </location>
</feature>